<reference evidence="2" key="1">
    <citation type="submission" date="2016-01" db="EMBL/GenBank/DDBJ databases">
        <title>Reference transcriptome for the parasite Schistocephalus solidus: insights into the molecular evolution of parasitism.</title>
        <authorList>
            <person name="Hebert F.O."/>
            <person name="Grambauer S."/>
            <person name="Barber I."/>
            <person name="Landry C.R."/>
            <person name="Aubin-Horth N."/>
        </authorList>
    </citation>
    <scope>NUCLEOTIDE SEQUENCE</scope>
</reference>
<feature type="compositionally biased region" description="Polar residues" evidence="1">
    <location>
        <begin position="1"/>
        <end position="11"/>
    </location>
</feature>
<organism evidence="2">
    <name type="scientific">Schistocephalus solidus</name>
    <name type="common">Tapeworm</name>
    <dbReference type="NCBI Taxonomy" id="70667"/>
    <lineage>
        <taxon>Eukaryota</taxon>
        <taxon>Metazoa</taxon>
        <taxon>Spiralia</taxon>
        <taxon>Lophotrochozoa</taxon>
        <taxon>Platyhelminthes</taxon>
        <taxon>Cestoda</taxon>
        <taxon>Eucestoda</taxon>
        <taxon>Diphyllobothriidea</taxon>
        <taxon>Diphyllobothriidae</taxon>
        <taxon>Schistocephalus</taxon>
    </lineage>
</organism>
<accession>A0A0X3P3G8</accession>
<dbReference type="EMBL" id="GEEE01017245">
    <property type="protein sequence ID" value="JAP45980.1"/>
    <property type="molecule type" value="Transcribed_RNA"/>
</dbReference>
<feature type="region of interest" description="Disordered" evidence="1">
    <location>
        <begin position="119"/>
        <end position="163"/>
    </location>
</feature>
<proteinExistence type="predicted"/>
<evidence type="ECO:0000256" key="1">
    <source>
        <dbReference type="SAM" id="MobiDB-lite"/>
    </source>
</evidence>
<feature type="compositionally biased region" description="Basic and acidic residues" evidence="1">
    <location>
        <begin position="64"/>
        <end position="77"/>
    </location>
</feature>
<gene>
    <name evidence="2" type="ORF">TR85856</name>
</gene>
<feature type="compositionally biased region" description="Polar residues" evidence="1">
    <location>
        <begin position="50"/>
        <end position="60"/>
    </location>
</feature>
<feature type="region of interest" description="Disordered" evidence="1">
    <location>
        <begin position="1"/>
        <end position="79"/>
    </location>
</feature>
<feature type="compositionally biased region" description="Basic and acidic residues" evidence="1">
    <location>
        <begin position="121"/>
        <end position="151"/>
    </location>
</feature>
<dbReference type="AlphaFoldDB" id="A0A0X3P3G8"/>
<sequence>MSPLLSSSKGTNGRYRRRGGGKEALPRFGRANQDPQRHSLGCLSRRVERVSTNNYSTTPTTRHHGGENSHLSCKDGADNSEEVGPLLIGLHSIDNHRDQCEGGTNVEHDKSGDDFIGCGDRGAETDQIHDKDDCQKGCSDDKEGGDRDHEGPVTATLASTGFE</sequence>
<name>A0A0X3P3G8_SCHSO</name>
<protein>
    <submittedName>
        <fullName evidence="2">Uncharacterized protein</fullName>
    </submittedName>
</protein>
<evidence type="ECO:0000313" key="2">
    <source>
        <dbReference type="EMBL" id="JAP45980.1"/>
    </source>
</evidence>